<comment type="caution">
    <text evidence="2">The sequence shown here is derived from an EMBL/GenBank/DDBJ whole genome shotgun (WGS) entry which is preliminary data.</text>
</comment>
<evidence type="ECO:0000313" key="2">
    <source>
        <dbReference type="EMBL" id="MCC2031076.1"/>
    </source>
</evidence>
<evidence type="ECO:0000256" key="1">
    <source>
        <dbReference type="SAM" id="Phobius"/>
    </source>
</evidence>
<feature type="transmembrane region" description="Helical" evidence="1">
    <location>
        <begin position="53"/>
        <end position="75"/>
    </location>
</feature>
<evidence type="ECO:0000313" key="3">
    <source>
        <dbReference type="Proteomes" id="UP001139354"/>
    </source>
</evidence>
<dbReference type="InterPro" id="IPR017850">
    <property type="entry name" value="Alkaline_phosphatase_core_sf"/>
</dbReference>
<proteinExistence type="predicted"/>
<gene>
    <name evidence="2" type="ORF">KEC57_02655</name>
</gene>
<dbReference type="EMBL" id="JAGTTN010000001">
    <property type="protein sequence ID" value="MCC2031076.1"/>
    <property type="molecule type" value="Genomic_DNA"/>
</dbReference>
<dbReference type="Gene3D" id="3.40.720.10">
    <property type="entry name" value="Alkaline Phosphatase, subunit A"/>
    <property type="match status" value="1"/>
</dbReference>
<name>A0A9X1S0Y2_9MICO</name>
<accession>A0A9X1S0Y2</accession>
<keyword evidence="1" id="KW-0472">Membrane</keyword>
<reference evidence="2" key="1">
    <citation type="submission" date="2021-04" db="EMBL/GenBank/DDBJ databases">
        <title>Microbacterium tenobrionis sp. nov. and Microbacterium allomyrinae sp. nov., isolated from larvae of Tenobrio molitor and Allomyrina dichotoma, respectively.</title>
        <authorList>
            <person name="Lee S.D."/>
        </authorList>
    </citation>
    <scope>NUCLEOTIDE SEQUENCE</scope>
    <source>
        <strain evidence="2">BWT-G7</strain>
    </source>
</reference>
<organism evidence="2 3">
    <name type="scientific">Microbacterium allomyrinae</name>
    <dbReference type="NCBI Taxonomy" id="2830666"/>
    <lineage>
        <taxon>Bacteria</taxon>
        <taxon>Bacillati</taxon>
        <taxon>Actinomycetota</taxon>
        <taxon>Actinomycetes</taxon>
        <taxon>Micrococcales</taxon>
        <taxon>Microbacteriaceae</taxon>
        <taxon>Microbacterium</taxon>
    </lineage>
</organism>
<keyword evidence="1" id="KW-0812">Transmembrane</keyword>
<dbReference type="RefSeq" id="WP_229382951.1">
    <property type="nucleotide sequence ID" value="NZ_JAGTTN010000001.1"/>
</dbReference>
<keyword evidence="1" id="KW-1133">Transmembrane helix</keyword>
<feature type="transmembrane region" description="Helical" evidence="1">
    <location>
        <begin position="28"/>
        <end position="46"/>
    </location>
</feature>
<dbReference type="SUPFAM" id="SSF53649">
    <property type="entry name" value="Alkaline phosphatase-like"/>
    <property type="match status" value="1"/>
</dbReference>
<dbReference type="Proteomes" id="UP001139354">
    <property type="component" value="Unassembled WGS sequence"/>
</dbReference>
<feature type="transmembrane region" description="Helical" evidence="1">
    <location>
        <begin position="111"/>
        <end position="133"/>
    </location>
</feature>
<protein>
    <submittedName>
        <fullName evidence="2">CDP-alcohol phosphatidyltransferase</fullName>
    </submittedName>
</protein>
<dbReference type="AlphaFoldDB" id="A0A9X1S0Y2"/>
<keyword evidence="3" id="KW-1185">Reference proteome</keyword>
<sequence length="528" mass="56431">MLTLLAGATLLVAPLVPGALSRESPQEFLGIPVESVIIVLLLLIVVRAPLQVLAAAVFGAVVLAAVLVSSLDLAFRETIDRPFNAAEDGGALVDAFGVVQNALGAVGATTVLAGVGALVVAFGAVVALAALRVGRRLSQRRRGRAAVAVVATVWIVCSLVDAQLVSGAPVAASRTGDTLVASSARVVASMQEQRAFERALTSSDPLDDMPRARLLTGLAGKDVVVAFVESYGRVAVQPSPFTDGIARTLDEGETTLTRHGFAARSAFLSSPTFGGVSWLAHATLQSGVWVDSPRKYDRLLSQDRTTLTSVFERAGWRTMAVVPSNERGWEAGESFYGFDTILDARSMGYRGPAFGYARMPDQYTWKVFHDHASDNGSGPLMTEIDFVSSHTPWTPLPRMVSWSDLGDGSVFAPQAAGESALAAWSDPERVRALYAESVEYSLAAMFSYLETFGHDDLVLIVLGDHQPARIVSGPRADHDVPITIIAKDGAIFESIQAWGWEEGVRPSEVAPVWRMDEFRDRFVDAFSG</sequence>
<feature type="transmembrane region" description="Helical" evidence="1">
    <location>
        <begin position="145"/>
        <end position="165"/>
    </location>
</feature>